<name>A0AA38YEC5_9EURO</name>
<dbReference type="Proteomes" id="UP001172681">
    <property type="component" value="Unassembled WGS sequence"/>
</dbReference>
<proteinExistence type="predicted"/>
<dbReference type="EMBL" id="JAPDRN010000006">
    <property type="protein sequence ID" value="KAJ9644239.1"/>
    <property type="molecule type" value="Genomic_DNA"/>
</dbReference>
<reference evidence="1" key="1">
    <citation type="submission" date="2022-10" db="EMBL/GenBank/DDBJ databases">
        <title>Culturing micro-colonial fungi from biological soil crusts in the Mojave desert and describing Neophaeococcomyces mojavensis, and introducing the new genera and species Taxawa tesnikishii.</title>
        <authorList>
            <person name="Kurbessoian T."/>
            <person name="Stajich J.E."/>
        </authorList>
    </citation>
    <scope>NUCLEOTIDE SEQUENCE</scope>
    <source>
        <strain evidence="1">TK_35</strain>
    </source>
</reference>
<dbReference type="AlphaFoldDB" id="A0AA38YEC5"/>
<evidence type="ECO:0000313" key="2">
    <source>
        <dbReference type="Proteomes" id="UP001172681"/>
    </source>
</evidence>
<gene>
    <name evidence="1" type="ORF">H2204_001590</name>
</gene>
<evidence type="ECO:0000313" key="1">
    <source>
        <dbReference type="EMBL" id="KAJ9644239.1"/>
    </source>
</evidence>
<accession>A0AA38YEC5</accession>
<sequence>MSANQVAFAPRLTFVSTTGPTLDHDSAKARRAHTTRANFARRRQRLVTSDAVLAMMQSDWAGFLPDPTMFEVSLYFARQFYAARRQQHTHRSMVDAYKGGAIRAVRQRLNEGLDGLSDSLIAAILILTVLDVRPAYLE</sequence>
<comment type="caution">
    <text evidence="1">The sequence shown here is derived from an EMBL/GenBank/DDBJ whole genome shotgun (WGS) entry which is preliminary data.</text>
</comment>
<keyword evidence="2" id="KW-1185">Reference proteome</keyword>
<protein>
    <submittedName>
        <fullName evidence="1">Uncharacterized protein</fullName>
    </submittedName>
</protein>
<organism evidence="1 2">
    <name type="scientific">Knufia peltigerae</name>
    <dbReference type="NCBI Taxonomy" id="1002370"/>
    <lineage>
        <taxon>Eukaryota</taxon>
        <taxon>Fungi</taxon>
        <taxon>Dikarya</taxon>
        <taxon>Ascomycota</taxon>
        <taxon>Pezizomycotina</taxon>
        <taxon>Eurotiomycetes</taxon>
        <taxon>Chaetothyriomycetidae</taxon>
        <taxon>Chaetothyriales</taxon>
        <taxon>Trichomeriaceae</taxon>
        <taxon>Knufia</taxon>
    </lineage>
</organism>